<dbReference type="PROSITE" id="PS00211">
    <property type="entry name" value="ABC_TRANSPORTER_1"/>
    <property type="match status" value="1"/>
</dbReference>
<dbReference type="PANTHER" id="PTHR24221:SF654">
    <property type="entry name" value="ATP-BINDING CASSETTE SUB-FAMILY B MEMBER 6"/>
    <property type="match status" value="1"/>
</dbReference>
<dbReference type="SMART" id="SM00382">
    <property type="entry name" value="AAA"/>
    <property type="match status" value="1"/>
</dbReference>
<dbReference type="GO" id="GO:0034040">
    <property type="term" value="F:ATPase-coupled lipid transmembrane transporter activity"/>
    <property type="evidence" value="ECO:0007669"/>
    <property type="project" value="TreeGrafter"/>
</dbReference>
<feature type="transmembrane region" description="Helical" evidence="7">
    <location>
        <begin position="82"/>
        <end position="105"/>
    </location>
</feature>
<keyword evidence="2 7" id="KW-0812">Transmembrane</keyword>
<dbReference type="Pfam" id="PF00664">
    <property type="entry name" value="ABC_membrane"/>
    <property type="match status" value="1"/>
</dbReference>
<dbReference type="InterPro" id="IPR011527">
    <property type="entry name" value="ABC1_TM_dom"/>
</dbReference>
<dbReference type="PROSITE" id="PS50893">
    <property type="entry name" value="ABC_TRANSPORTER_2"/>
    <property type="match status" value="1"/>
</dbReference>
<dbReference type="RefSeq" id="WP_145751669.1">
    <property type="nucleotide sequence ID" value="NZ_VITN01000014.1"/>
</dbReference>
<dbReference type="InterPro" id="IPR003439">
    <property type="entry name" value="ABC_transporter-like_ATP-bd"/>
</dbReference>
<dbReference type="PANTHER" id="PTHR24221">
    <property type="entry name" value="ATP-BINDING CASSETTE SUB-FAMILY B"/>
    <property type="match status" value="1"/>
</dbReference>
<feature type="domain" description="ABC transmembrane type-1" evidence="9">
    <location>
        <begin position="30"/>
        <end position="328"/>
    </location>
</feature>
<dbReference type="InterPro" id="IPR027417">
    <property type="entry name" value="P-loop_NTPase"/>
</dbReference>
<dbReference type="CDD" id="cd03228">
    <property type="entry name" value="ABCC_MRP_Like"/>
    <property type="match status" value="1"/>
</dbReference>
<dbReference type="Gene3D" id="1.20.1560.10">
    <property type="entry name" value="ABC transporter type 1, transmembrane domain"/>
    <property type="match status" value="1"/>
</dbReference>
<evidence type="ECO:0000256" key="1">
    <source>
        <dbReference type="ARBA" id="ARBA00004651"/>
    </source>
</evidence>
<evidence type="ECO:0000256" key="5">
    <source>
        <dbReference type="ARBA" id="ARBA00022989"/>
    </source>
</evidence>
<feature type="transmembrane region" description="Helical" evidence="7">
    <location>
        <begin position="29"/>
        <end position="54"/>
    </location>
</feature>
<keyword evidence="4 10" id="KW-0067">ATP-binding</keyword>
<dbReference type="PROSITE" id="PS50929">
    <property type="entry name" value="ABC_TM1F"/>
    <property type="match status" value="1"/>
</dbReference>
<dbReference type="InterPro" id="IPR036640">
    <property type="entry name" value="ABC1_TM_sf"/>
</dbReference>
<keyword evidence="6 7" id="KW-0472">Membrane</keyword>
<dbReference type="EMBL" id="VITN01000014">
    <property type="protein sequence ID" value="TWB15489.1"/>
    <property type="molecule type" value="Genomic_DNA"/>
</dbReference>
<evidence type="ECO:0000313" key="11">
    <source>
        <dbReference type="Proteomes" id="UP000319859"/>
    </source>
</evidence>
<dbReference type="SUPFAM" id="SSF52540">
    <property type="entry name" value="P-loop containing nucleoside triphosphate hydrolases"/>
    <property type="match status" value="1"/>
</dbReference>
<dbReference type="Pfam" id="PF00005">
    <property type="entry name" value="ABC_tran"/>
    <property type="match status" value="1"/>
</dbReference>
<evidence type="ECO:0000256" key="6">
    <source>
        <dbReference type="ARBA" id="ARBA00023136"/>
    </source>
</evidence>
<feature type="domain" description="ABC transporter" evidence="8">
    <location>
        <begin position="370"/>
        <end position="600"/>
    </location>
</feature>
<dbReference type="GO" id="GO:0140359">
    <property type="term" value="F:ABC-type transporter activity"/>
    <property type="evidence" value="ECO:0007669"/>
    <property type="project" value="InterPro"/>
</dbReference>
<sequence>MDKRGAGRELARSAWDFFRDFRAHADGDGLTAAVLIILGAGLEGVGLVLLVPLLDLVVGGDRGGWAAALIGHLPWYSAGGDALARLLPLLACFALLVGLRAVVLWHRDVLLATLRIGFVEEQRTRLVARLIAAPWTRLSTLPHARVNHLLSSDIILTGACAHFMLQGATSLFLLLVQWGLACLLSAPLAAVTGVLLAVATLALLPQLARSRRLGREVADANLHLATSGAQFLGGLKLALSQNMQQRFADEFNGTLGRLMGRQVALTREQTKAQLAFTTLASLAGAAAIMVGVWALDVPPAVLIVFVLVLARMSAPAAQLQQGAQQFANFLPSYEKIRALEAELAGSAPPAGAALAAEIADGGAFAGPEPIRFHQVSYRHPGGDRGVSGLDLTLEAGSFVGVTGASGAGKTTFADLLVGLTAPDVGTITVGGRALAGAARRQWAAAIAYAPQDTFLFHDSIRANLAWANPSASEADMRAALGLVGARALVDRLEQGLDTVVGAQGGQLSGGERQRLALARALMRQPPLLVLDESTGAIDIAGERALLAGLATLPWRPTIVLIAHRRESLMLCDRVLEFAEGRVIADRRMGTPAAQAPAHRAR</sequence>
<evidence type="ECO:0000256" key="3">
    <source>
        <dbReference type="ARBA" id="ARBA00022741"/>
    </source>
</evidence>
<evidence type="ECO:0000256" key="2">
    <source>
        <dbReference type="ARBA" id="ARBA00022692"/>
    </source>
</evidence>
<dbReference type="OrthoDB" id="5288404at2"/>
<evidence type="ECO:0000313" key="10">
    <source>
        <dbReference type="EMBL" id="TWB15489.1"/>
    </source>
</evidence>
<feature type="transmembrane region" description="Helical" evidence="7">
    <location>
        <begin position="154"/>
        <end position="178"/>
    </location>
</feature>
<evidence type="ECO:0000256" key="4">
    <source>
        <dbReference type="ARBA" id="ARBA00022840"/>
    </source>
</evidence>
<dbReference type="InterPro" id="IPR003593">
    <property type="entry name" value="AAA+_ATPase"/>
</dbReference>
<dbReference type="AlphaFoldDB" id="A0A560F1I8"/>
<dbReference type="Gene3D" id="3.40.50.300">
    <property type="entry name" value="P-loop containing nucleotide triphosphate hydrolases"/>
    <property type="match status" value="1"/>
</dbReference>
<keyword evidence="3" id="KW-0547">Nucleotide-binding</keyword>
<dbReference type="InterPro" id="IPR017871">
    <property type="entry name" value="ABC_transporter-like_CS"/>
</dbReference>
<feature type="transmembrane region" description="Helical" evidence="7">
    <location>
        <begin position="184"/>
        <end position="204"/>
    </location>
</feature>
<dbReference type="Proteomes" id="UP000319859">
    <property type="component" value="Unassembled WGS sequence"/>
</dbReference>
<gene>
    <name evidence="10" type="ORF">FBZ89_11482</name>
</gene>
<dbReference type="GO" id="GO:0005524">
    <property type="term" value="F:ATP binding"/>
    <property type="evidence" value="ECO:0007669"/>
    <property type="project" value="UniProtKB-KW"/>
</dbReference>
<dbReference type="SUPFAM" id="SSF90123">
    <property type="entry name" value="ABC transporter transmembrane region"/>
    <property type="match status" value="1"/>
</dbReference>
<evidence type="ECO:0000256" key="7">
    <source>
        <dbReference type="SAM" id="Phobius"/>
    </source>
</evidence>
<dbReference type="InterPro" id="IPR039421">
    <property type="entry name" value="Type_1_exporter"/>
</dbReference>
<reference evidence="10 11" key="1">
    <citation type="submission" date="2019-06" db="EMBL/GenBank/DDBJ databases">
        <title>Genomic Encyclopedia of Type Strains, Phase IV (KMG-V): Genome sequencing to study the core and pangenomes of soil and plant-associated prokaryotes.</title>
        <authorList>
            <person name="Whitman W."/>
        </authorList>
    </citation>
    <scope>NUCLEOTIDE SEQUENCE [LARGE SCALE GENOMIC DNA]</scope>
    <source>
        <strain evidence="10 11">BR 11880</strain>
    </source>
</reference>
<evidence type="ECO:0000259" key="9">
    <source>
        <dbReference type="PROSITE" id="PS50929"/>
    </source>
</evidence>
<proteinExistence type="predicted"/>
<keyword evidence="5 7" id="KW-1133">Transmembrane helix</keyword>
<organism evidence="10 11">
    <name type="scientific">Nitrospirillum amazonense</name>
    <dbReference type="NCBI Taxonomy" id="28077"/>
    <lineage>
        <taxon>Bacteria</taxon>
        <taxon>Pseudomonadati</taxon>
        <taxon>Pseudomonadota</taxon>
        <taxon>Alphaproteobacteria</taxon>
        <taxon>Rhodospirillales</taxon>
        <taxon>Azospirillaceae</taxon>
        <taxon>Nitrospirillum</taxon>
    </lineage>
</organism>
<comment type="subcellular location">
    <subcellularLocation>
        <location evidence="1">Cell membrane</location>
        <topology evidence="1">Multi-pass membrane protein</topology>
    </subcellularLocation>
</comment>
<feature type="transmembrane region" description="Helical" evidence="7">
    <location>
        <begin position="274"/>
        <end position="294"/>
    </location>
</feature>
<dbReference type="GO" id="GO:0005886">
    <property type="term" value="C:plasma membrane"/>
    <property type="evidence" value="ECO:0007669"/>
    <property type="project" value="UniProtKB-SubCell"/>
</dbReference>
<comment type="caution">
    <text evidence="10">The sequence shown here is derived from an EMBL/GenBank/DDBJ whole genome shotgun (WGS) entry which is preliminary data.</text>
</comment>
<dbReference type="GO" id="GO:0016887">
    <property type="term" value="F:ATP hydrolysis activity"/>
    <property type="evidence" value="ECO:0007669"/>
    <property type="project" value="InterPro"/>
</dbReference>
<evidence type="ECO:0000259" key="8">
    <source>
        <dbReference type="PROSITE" id="PS50893"/>
    </source>
</evidence>
<accession>A0A560F1I8</accession>
<protein>
    <submittedName>
        <fullName evidence="10">ATP-binding cassette subfamily C protein</fullName>
    </submittedName>
</protein>
<name>A0A560F1I8_9PROT</name>